<dbReference type="GO" id="GO:0007165">
    <property type="term" value="P:signal transduction"/>
    <property type="evidence" value="ECO:0007669"/>
    <property type="project" value="UniProtKB-KW"/>
</dbReference>
<evidence type="ECO:0000256" key="1">
    <source>
        <dbReference type="ARBA" id="ARBA00004651"/>
    </source>
</evidence>
<keyword evidence="2" id="KW-1003">Cell membrane</keyword>
<dbReference type="Pfam" id="PF00672">
    <property type="entry name" value="HAMP"/>
    <property type="match status" value="1"/>
</dbReference>
<name>A0A1I5CA57_9CLOT</name>
<feature type="compositionally biased region" description="Basic and acidic residues" evidence="11">
    <location>
        <begin position="26"/>
        <end position="43"/>
    </location>
</feature>
<keyword evidence="4 12" id="KW-0812">Transmembrane</keyword>
<accession>A0A1I5CA57</accession>
<evidence type="ECO:0000256" key="4">
    <source>
        <dbReference type="ARBA" id="ARBA00022692"/>
    </source>
</evidence>
<evidence type="ECO:0000256" key="8">
    <source>
        <dbReference type="ARBA" id="ARBA00029447"/>
    </source>
</evidence>
<evidence type="ECO:0000259" key="13">
    <source>
        <dbReference type="PROSITE" id="PS50111"/>
    </source>
</evidence>
<feature type="domain" description="Methyl-accepting transducer" evidence="13">
    <location>
        <begin position="485"/>
        <end position="722"/>
    </location>
</feature>
<evidence type="ECO:0000256" key="12">
    <source>
        <dbReference type="SAM" id="Phobius"/>
    </source>
</evidence>
<dbReference type="SUPFAM" id="SSF58104">
    <property type="entry name" value="Methyl-accepting chemotaxis protein (MCP) signaling domain"/>
    <property type="match status" value="1"/>
</dbReference>
<keyword evidence="16" id="KW-1185">Reference proteome</keyword>
<evidence type="ECO:0000256" key="6">
    <source>
        <dbReference type="ARBA" id="ARBA00023136"/>
    </source>
</evidence>
<evidence type="ECO:0000256" key="3">
    <source>
        <dbReference type="ARBA" id="ARBA00022500"/>
    </source>
</evidence>
<feature type="domain" description="HAMP" evidence="14">
    <location>
        <begin position="411"/>
        <end position="466"/>
    </location>
</feature>
<organism evidence="15 16">
    <name type="scientific">Proteiniclasticum ruminis</name>
    <dbReference type="NCBI Taxonomy" id="398199"/>
    <lineage>
        <taxon>Bacteria</taxon>
        <taxon>Bacillati</taxon>
        <taxon>Bacillota</taxon>
        <taxon>Clostridia</taxon>
        <taxon>Eubacteriales</taxon>
        <taxon>Clostridiaceae</taxon>
        <taxon>Proteiniclasticum</taxon>
    </lineage>
</organism>
<feature type="region of interest" description="Disordered" evidence="11">
    <location>
        <begin position="21"/>
        <end position="74"/>
    </location>
</feature>
<dbReference type="PROSITE" id="PS50885">
    <property type="entry name" value="HAMP"/>
    <property type="match status" value="1"/>
</dbReference>
<dbReference type="Proteomes" id="UP000181899">
    <property type="component" value="Unassembled WGS sequence"/>
</dbReference>
<dbReference type="Gene3D" id="3.30.450.20">
    <property type="entry name" value="PAS domain"/>
    <property type="match status" value="2"/>
</dbReference>
<keyword evidence="7 9" id="KW-0807">Transducer</keyword>
<reference evidence="15 16" key="1">
    <citation type="submission" date="2016-10" db="EMBL/GenBank/DDBJ databases">
        <authorList>
            <person name="de Groot N.N."/>
        </authorList>
    </citation>
    <scope>NUCLEOTIDE SEQUENCE [LARGE SCALE GENOMIC DNA]</scope>
    <source>
        <strain evidence="15 16">ML2</strain>
    </source>
</reference>
<evidence type="ECO:0000256" key="5">
    <source>
        <dbReference type="ARBA" id="ARBA00022989"/>
    </source>
</evidence>
<dbReference type="InterPro" id="IPR004089">
    <property type="entry name" value="MCPsignal_dom"/>
</dbReference>
<evidence type="ECO:0000313" key="15">
    <source>
        <dbReference type="EMBL" id="SFN83756.1"/>
    </source>
</evidence>
<comment type="similarity">
    <text evidence="8">Belongs to the methyl-accepting chemotaxis (MCP) protein family.</text>
</comment>
<dbReference type="Gene3D" id="1.10.287.950">
    <property type="entry name" value="Methyl-accepting chemotaxis protein"/>
    <property type="match status" value="1"/>
</dbReference>
<feature type="transmembrane region" description="Helical" evidence="12">
    <location>
        <begin position="85"/>
        <end position="108"/>
    </location>
</feature>
<evidence type="ECO:0000256" key="7">
    <source>
        <dbReference type="ARBA" id="ARBA00023224"/>
    </source>
</evidence>
<dbReference type="STRING" id="398199.SAMN05421804_101732"/>
<dbReference type="Pfam" id="PF00015">
    <property type="entry name" value="MCPsignal"/>
    <property type="match status" value="1"/>
</dbReference>
<dbReference type="GO" id="GO:0006935">
    <property type="term" value="P:chemotaxis"/>
    <property type="evidence" value="ECO:0007669"/>
    <property type="project" value="UniProtKB-KW"/>
</dbReference>
<dbReference type="RefSeq" id="WP_074912165.1">
    <property type="nucleotide sequence ID" value="NZ_FOVK01000006.1"/>
</dbReference>
<keyword evidence="10" id="KW-0175">Coiled coil</keyword>
<dbReference type="SMART" id="SM00283">
    <property type="entry name" value="MA"/>
    <property type="match status" value="1"/>
</dbReference>
<dbReference type="eggNOG" id="COG0840">
    <property type="taxonomic scope" value="Bacteria"/>
</dbReference>
<evidence type="ECO:0000256" key="9">
    <source>
        <dbReference type="PROSITE-ProRule" id="PRU00284"/>
    </source>
</evidence>
<dbReference type="PANTHER" id="PTHR32089:SF112">
    <property type="entry name" value="LYSOZYME-LIKE PROTEIN-RELATED"/>
    <property type="match status" value="1"/>
</dbReference>
<dbReference type="InterPro" id="IPR003660">
    <property type="entry name" value="HAMP_dom"/>
</dbReference>
<evidence type="ECO:0000256" key="11">
    <source>
        <dbReference type="SAM" id="MobiDB-lite"/>
    </source>
</evidence>
<dbReference type="SMART" id="SM00304">
    <property type="entry name" value="HAMP"/>
    <property type="match status" value="1"/>
</dbReference>
<dbReference type="InterPro" id="IPR033479">
    <property type="entry name" value="dCache_1"/>
</dbReference>
<keyword evidence="6 12" id="KW-0472">Membrane</keyword>
<gene>
    <name evidence="15" type="ORF">SAMN04488695_10640</name>
</gene>
<dbReference type="CDD" id="cd18773">
    <property type="entry name" value="PDC1_HK_sensor"/>
    <property type="match status" value="1"/>
</dbReference>
<dbReference type="InterPro" id="IPR029151">
    <property type="entry name" value="Sensor-like_sf"/>
</dbReference>
<feature type="transmembrane region" description="Helical" evidence="12">
    <location>
        <begin position="388"/>
        <end position="409"/>
    </location>
</feature>
<evidence type="ECO:0000313" key="16">
    <source>
        <dbReference type="Proteomes" id="UP000181899"/>
    </source>
</evidence>
<dbReference type="PROSITE" id="PS50111">
    <property type="entry name" value="CHEMOTAXIS_TRANSDUC_2"/>
    <property type="match status" value="1"/>
</dbReference>
<sequence>MKEQLGKVKVKLPKIPKVKLPKVKLPKRDAKEPVDVSEPLKVKADKKKSKKKSVKLSGIKWPKKGKKQDQEMSALKSKKKIGTKLVVMTLLMVITPLLVSNAASLLYMNENYTEEMEANNAMLADAISNQVGAFVERAFMITEQLSVNNDVRDYNGMAQSAVLANTQRSYDFFDLIYVTDTSGMQTARSSGKLANRSDRWWFKQVTEDKKPFVSHSYFSLTGNTAVTTIAMPVYNHNMFFLGVLGADIKLSSFQKVIEEYSEGSRYAFIVDGDGKVLAHQNYNMVSEMFNYVTLTKTVTRRDASGKVLTDPKGNQMIDEVPVRAPQALSDIVKKAVAGEEGVEEYLDLDGTELISAFHPITLPGESKSWAVITVENKSDAMAFITDTIYFSLGIAVVSLILAAVLVSVFSKSISGPIKASSQYLAKIAKGDFTLQVDEKLLKREDEIGIISHGINEMKDSLRALVLRITASSEDINHQVENSVRSIEALNSNLESVSATTEELAASMEETAASTEEMAAASNEIERAAHSIAEKSQQGALAARETAERADATQDKVREAQKKSKEIFASAKEDLEKAIEDSKVVEQIRVLSDAILQITAQTNLLALNAAIEAARAGEAGRGFSVVADEIRKLAEQSKNAATQIQSVTGKVTDSVENLSKSSNTLLTFVETDVQNDYESMLDVADKYNKDARYFDDLVTEFSATSEELLASIENVVHAIEAVSTAAGESAEGTTDIAEKVSESTMKSSAVMEEMEKTKLQAVKLQKETEKFKL</sequence>
<dbReference type="GO" id="GO:0005886">
    <property type="term" value="C:plasma membrane"/>
    <property type="evidence" value="ECO:0007669"/>
    <property type="project" value="UniProtKB-SubCell"/>
</dbReference>
<dbReference type="EMBL" id="FOVK01000006">
    <property type="protein sequence ID" value="SFN83756.1"/>
    <property type="molecule type" value="Genomic_DNA"/>
</dbReference>
<dbReference type="CDD" id="cd06225">
    <property type="entry name" value="HAMP"/>
    <property type="match status" value="1"/>
</dbReference>
<dbReference type="AlphaFoldDB" id="A0A1I5CA57"/>
<keyword evidence="5 12" id="KW-1133">Transmembrane helix</keyword>
<comment type="subcellular location">
    <subcellularLocation>
        <location evidence="1">Cell membrane</location>
        <topology evidence="1">Multi-pass membrane protein</topology>
    </subcellularLocation>
</comment>
<feature type="coiled-coil region" evidence="10">
    <location>
        <begin position="517"/>
        <end position="562"/>
    </location>
</feature>
<keyword evidence="3" id="KW-0145">Chemotaxis</keyword>
<feature type="compositionally biased region" description="Basic residues" evidence="11">
    <location>
        <begin position="44"/>
        <end position="54"/>
    </location>
</feature>
<dbReference type="SUPFAM" id="SSF103190">
    <property type="entry name" value="Sensory domain-like"/>
    <property type="match status" value="1"/>
</dbReference>
<evidence type="ECO:0000256" key="10">
    <source>
        <dbReference type="SAM" id="Coils"/>
    </source>
</evidence>
<proteinExistence type="inferred from homology"/>
<dbReference type="Pfam" id="PF02743">
    <property type="entry name" value="dCache_1"/>
    <property type="match status" value="1"/>
</dbReference>
<protein>
    <submittedName>
        <fullName evidence="15">Methyl-accepting chemotaxis protein</fullName>
    </submittedName>
</protein>
<dbReference type="PANTHER" id="PTHR32089">
    <property type="entry name" value="METHYL-ACCEPTING CHEMOTAXIS PROTEIN MCPB"/>
    <property type="match status" value="1"/>
</dbReference>
<evidence type="ECO:0000259" key="14">
    <source>
        <dbReference type="PROSITE" id="PS50885"/>
    </source>
</evidence>
<evidence type="ECO:0000256" key="2">
    <source>
        <dbReference type="ARBA" id="ARBA00022475"/>
    </source>
</evidence>